<dbReference type="Pfam" id="PF00990">
    <property type="entry name" value="GGDEF"/>
    <property type="match status" value="1"/>
</dbReference>
<dbReference type="InterPro" id="IPR001633">
    <property type="entry name" value="EAL_dom"/>
</dbReference>
<feature type="transmembrane region" description="Helical" evidence="1">
    <location>
        <begin position="70"/>
        <end position="93"/>
    </location>
</feature>
<dbReference type="SMART" id="SM00267">
    <property type="entry name" value="GGDEF"/>
    <property type="match status" value="1"/>
</dbReference>
<keyword evidence="1" id="KW-1133">Transmembrane helix</keyword>
<dbReference type="EMBL" id="BANC01000089">
    <property type="protein sequence ID" value="GAN81350.1"/>
    <property type="molecule type" value="Genomic_DNA"/>
</dbReference>
<dbReference type="Gene3D" id="3.30.70.270">
    <property type="match status" value="1"/>
</dbReference>
<keyword evidence="5" id="KW-1185">Reference proteome</keyword>
<dbReference type="PANTHER" id="PTHR44757:SF2">
    <property type="entry name" value="BIOFILM ARCHITECTURE MAINTENANCE PROTEIN MBAA"/>
    <property type="match status" value="1"/>
</dbReference>
<name>A0A0D6PHV3_9PROT</name>
<dbReference type="CDD" id="cd01949">
    <property type="entry name" value="GGDEF"/>
    <property type="match status" value="1"/>
</dbReference>
<dbReference type="SUPFAM" id="SSF141868">
    <property type="entry name" value="EAL domain-like"/>
    <property type="match status" value="1"/>
</dbReference>
<evidence type="ECO:0008006" key="6">
    <source>
        <dbReference type="Google" id="ProtNLM"/>
    </source>
</evidence>
<evidence type="ECO:0000313" key="4">
    <source>
        <dbReference type="EMBL" id="GAN81350.1"/>
    </source>
</evidence>
<dbReference type="InterPro" id="IPR029787">
    <property type="entry name" value="Nucleotide_cyclase"/>
</dbReference>
<dbReference type="STRING" id="1120923.SAMN02746095_03213"/>
<dbReference type="CDD" id="cd01948">
    <property type="entry name" value="EAL"/>
    <property type="match status" value="1"/>
</dbReference>
<dbReference type="InterPro" id="IPR052155">
    <property type="entry name" value="Biofilm_reg_signaling"/>
</dbReference>
<reference evidence="4 5" key="1">
    <citation type="submission" date="2012-11" db="EMBL/GenBank/DDBJ databases">
        <title>Whole genome sequence of Acidocella aminolytica 101 = DSM 11237.</title>
        <authorList>
            <person name="Azuma Y."/>
            <person name="Higashiura N."/>
            <person name="Hirakawa H."/>
            <person name="Matsushita K."/>
        </authorList>
    </citation>
    <scope>NUCLEOTIDE SEQUENCE [LARGE SCALE GENOMIC DNA]</scope>
    <source>
        <strain evidence="5">101 / DSM 11237</strain>
    </source>
</reference>
<evidence type="ECO:0000313" key="5">
    <source>
        <dbReference type="Proteomes" id="UP000032668"/>
    </source>
</evidence>
<dbReference type="PROSITE" id="PS50883">
    <property type="entry name" value="EAL"/>
    <property type="match status" value="1"/>
</dbReference>
<dbReference type="PROSITE" id="PS50887">
    <property type="entry name" value="GGDEF"/>
    <property type="match status" value="1"/>
</dbReference>
<dbReference type="InterPro" id="IPR000160">
    <property type="entry name" value="GGDEF_dom"/>
</dbReference>
<keyword evidence="1" id="KW-0472">Membrane</keyword>
<dbReference type="RefSeq" id="WP_082075732.1">
    <property type="nucleotide sequence ID" value="NZ_BANC01000089.1"/>
</dbReference>
<dbReference type="Gene3D" id="3.20.20.450">
    <property type="entry name" value="EAL domain"/>
    <property type="match status" value="1"/>
</dbReference>
<dbReference type="InterPro" id="IPR043128">
    <property type="entry name" value="Rev_trsase/Diguanyl_cyclase"/>
</dbReference>
<proteinExistence type="predicted"/>
<evidence type="ECO:0000259" key="3">
    <source>
        <dbReference type="PROSITE" id="PS50887"/>
    </source>
</evidence>
<dbReference type="PANTHER" id="PTHR44757">
    <property type="entry name" value="DIGUANYLATE CYCLASE DGCP"/>
    <property type="match status" value="1"/>
</dbReference>
<accession>A0A0D6PHV3</accession>
<dbReference type="Pfam" id="PF00563">
    <property type="entry name" value="EAL"/>
    <property type="match status" value="1"/>
</dbReference>
<keyword evidence="1" id="KW-0812">Transmembrane</keyword>
<protein>
    <recommendedName>
        <fullName evidence="6">Diguanylate cyclase/phosphodiesterase</fullName>
    </recommendedName>
</protein>
<dbReference type="InterPro" id="IPR035919">
    <property type="entry name" value="EAL_sf"/>
</dbReference>
<dbReference type="SMART" id="SM00052">
    <property type="entry name" value="EAL"/>
    <property type="match status" value="1"/>
</dbReference>
<gene>
    <name evidence="4" type="ORF">Aam_091_007</name>
</gene>
<dbReference type="OrthoDB" id="9814202at2"/>
<dbReference type="AlphaFoldDB" id="A0A0D6PHV3"/>
<comment type="caution">
    <text evidence="4">The sequence shown here is derived from an EMBL/GenBank/DDBJ whole genome shotgun (WGS) entry which is preliminary data.</text>
</comment>
<organism evidence="4 5">
    <name type="scientific">Acidocella aminolytica 101 = DSM 11237</name>
    <dbReference type="NCBI Taxonomy" id="1120923"/>
    <lineage>
        <taxon>Bacteria</taxon>
        <taxon>Pseudomonadati</taxon>
        <taxon>Pseudomonadota</taxon>
        <taxon>Alphaproteobacteria</taxon>
        <taxon>Acetobacterales</taxon>
        <taxon>Acidocellaceae</taxon>
        <taxon>Acidocella</taxon>
    </lineage>
</organism>
<evidence type="ECO:0000256" key="1">
    <source>
        <dbReference type="SAM" id="Phobius"/>
    </source>
</evidence>
<feature type="transmembrane region" description="Helical" evidence="1">
    <location>
        <begin position="145"/>
        <end position="178"/>
    </location>
</feature>
<dbReference type="Proteomes" id="UP000032668">
    <property type="component" value="Unassembled WGS sequence"/>
</dbReference>
<feature type="domain" description="GGDEF" evidence="3">
    <location>
        <begin position="269"/>
        <end position="402"/>
    </location>
</feature>
<feature type="transmembrane region" description="Helical" evidence="1">
    <location>
        <begin position="114"/>
        <end position="133"/>
    </location>
</feature>
<sequence>MQKEQTAETAPAVAWRVMRWIRDLFALPEEDPGLASTQLMALAQRVPTLYCVLIFNVTGLAETHYRHAPILLTVVAPVLLVVMGTIRLAVWLYRRSRLTQNVDALIKLRQARRGVVLLGASAGAWAFLLLPYGDEYTRFQVEMTVSLTVMTCAFCLITLRSAAILLSVLVGVPFTLIFLHMPSPAMRLAGASATLVLFVMVQNLLKNAADFVALSLSERELKARQQETQRLLDENSRLANLDPLTNLPNRRRFFSRLEHDLADAEKSGERLAVALMDLDRFKGVNDIHGHAAGDRLLIEVGDRLRQLAEKNVFIARLGGDEFGVILTGARLDESIAKFCQGVKQVLEGPCLVGDRMALISSSAGVAVYPDAADTAEMLFERADYALYHGKQTRKGGMVLFSAEHETRIRAAARVEEAFQTADLEAEMWVAFQPIVDVKRDRVVAFEALARWQSRELGPVSPVVFVPIAERSQMIGKMTRVLLKKALDAARHWPSHVSLCFNLSAQNLASPDGMEVIQDMLRNAGLSPCRLEFEVTETALLHDFEQASACLQALREIGVRIALDDFGTGFSSLSYVNKLKLDKIKIDRSFVIDVDVSRTSANIVKTILALCENLNLDCIVEGVETQAQLKVITSLGCRLIQGYLISKPVAGDKIAGLVRRIEQLGEREEQPYGAV</sequence>
<evidence type="ECO:0000259" key="2">
    <source>
        <dbReference type="PROSITE" id="PS50883"/>
    </source>
</evidence>
<feature type="transmembrane region" description="Helical" evidence="1">
    <location>
        <begin position="185"/>
        <end position="205"/>
    </location>
</feature>
<dbReference type="NCBIfam" id="TIGR00254">
    <property type="entry name" value="GGDEF"/>
    <property type="match status" value="1"/>
</dbReference>
<feature type="domain" description="EAL" evidence="2">
    <location>
        <begin position="411"/>
        <end position="661"/>
    </location>
</feature>
<dbReference type="SUPFAM" id="SSF55073">
    <property type="entry name" value="Nucleotide cyclase"/>
    <property type="match status" value="1"/>
</dbReference>